<dbReference type="PROSITE" id="PS51977">
    <property type="entry name" value="WGR"/>
    <property type="match status" value="1"/>
</dbReference>
<proteinExistence type="predicted"/>
<dbReference type="Proteomes" id="UP000530654">
    <property type="component" value="Unassembled WGS sequence"/>
</dbReference>
<dbReference type="InterPro" id="IPR049809">
    <property type="entry name" value="YehF/YfeS-like_WGR"/>
</dbReference>
<comment type="caution">
    <text evidence="2">The sequence shown here is derived from an EMBL/GenBank/DDBJ whole genome shotgun (WGS) entry which is preliminary data.</text>
</comment>
<organism evidence="2 3">
    <name type="scientific">Rhizobium laguerreae</name>
    <dbReference type="NCBI Taxonomy" id="1076926"/>
    <lineage>
        <taxon>Bacteria</taxon>
        <taxon>Pseudomonadati</taxon>
        <taxon>Pseudomonadota</taxon>
        <taxon>Alphaproteobacteria</taxon>
        <taxon>Hyphomicrobiales</taxon>
        <taxon>Rhizobiaceae</taxon>
        <taxon>Rhizobium/Agrobacterium group</taxon>
        <taxon>Rhizobium</taxon>
    </lineage>
</organism>
<accession>A0A7Y2R8R9</accession>
<evidence type="ECO:0000313" key="2">
    <source>
        <dbReference type="EMBL" id="NNH66352.1"/>
    </source>
</evidence>
<protein>
    <submittedName>
        <fullName evidence="2">WGR domain-containing protein</fullName>
    </submittedName>
</protein>
<dbReference type="CDD" id="cd07996">
    <property type="entry name" value="WGR_MMR_like"/>
    <property type="match status" value="1"/>
</dbReference>
<dbReference type="AlphaFoldDB" id="A0A7Y2R8R9"/>
<dbReference type="SUPFAM" id="SSF142921">
    <property type="entry name" value="WGR domain-like"/>
    <property type="match status" value="1"/>
</dbReference>
<reference evidence="2 3" key="1">
    <citation type="submission" date="2020-04" db="EMBL/GenBank/DDBJ databases">
        <title>Rhizobium bacterial biofertilizers improve the content of phenolic compounds of Lactuca sativa L. under non-saline and saline-stress conditions.</title>
        <authorList>
            <person name="Ayuso-Calles M."/>
            <person name="Garcia-Estevez I."/>
            <person name="Jimenez-Gomez A."/>
            <person name="Flores-Felix J.D."/>
            <person name="Escribano-Bailon M."/>
            <person name="Rivas R."/>
        </authorList>
    </citation>
    <scope>NUCLEOTIDE SEQUENCE [LARGE SCALE GENOMIC DNA]</scope>
    <source>
        <strain evidence="2 3">GPTR02</strain>
    </source>
</reference>
<dbReference type="Pfam" id="PF05406">
    <property type="entry name" value="WGR"/>
    <property type="match status" value="1"/>
</dbReference>
<dbReference type="InterPro" id="IPR008893">
    <property type="entry name" value="WGR_domain"/>
</dbReference>
<dbReference type="EMBL" id="JABEQY010000024">
    <property type="protein sequence ID" value="NNH66352.1"/>
    <property type="molecule type" value="Genomic_DNA"/>
</dbReference>
<dbReference type="RefSeq" id="WP_170281997.1">
    <property type="nucleotide sequence ID" value="NZ_JABEQY010000024.1"/>
</dbReference>
<dbReference type="Gene3D" id="2.20.140.10">
    <property type="entry name" value="WGR domain"/>
    <property type="match status" value="1"/>
</dbReference>
<gene>
    <name evidence="2" type="ORF">HLI17_24240</name>
</gene>
<dbReference type="SMART" id="SM00773">
    <property type="entry name" value="WGR"/>
    <property type="match status" value="1"/>
</dbReference>
<feature type="domain" description="WGR" evidence="1">
    <location>
        <begin position="1"/>
        <end position="86"/>
    </location>
</feature>
<sequence>MLTQPYQLYVERTDKARNMARFYAMAIEPSLFGEICLTRRWGRIGAHGQMKVQHFASERDAVAAFLDLLRQKRNRGYRVAPSAALH</sequence>
<evidence type="ECO:0000313" key="3">
    <source>
        <dbReference type="Proteomes" id="UP000530654"/>
    </source>
</evidence>
<dbReference type="InterPro" id="IPR036930">
    <property type="entry name" value="WGR_dom_sf"/>
</dbReference>
<name>A0A7Y2R8R9_9HYPH</name>
<evidence type="ECO:0000259" key="1">
    <source>
        <dbReference type="PROSITE" id="PS51977"/>
    </source>
</evidence>